<accession>A0A3S1BPR2</accession>
<evidence type="ECO:0000313" key="3">
    <source>
        <dbReference type="Proteomes" id="UP000271624"/>
    </source>
</evidence>
<dbReference type="Proteomes" id="UP000271624">
    <property type="component" value="Unassembled WGS sequence"/>
</dbReference>
<dbReference type="EMBL" id="RSCL01000067">
    <property type="protein sequence ID" value="RUS92870.1"/>
    <property type="molecule type" value="Genomic_DNA"/>
</dbReference>
<protein>
    <submittedName>
        <fullName evidence="2">Uncharacterized protein</fullName>
    </submittedName>
</protein>
<evidence type="ECO:0000256" key="1">
    <source>
        <dbReference type="SAM" id="MobiDB-lite"/>
    </source>
</evidence>
<feature type="region of interest" description="Disordered" evidence="1">
    <location>
        <begin position="1"/>
        <end position="55"/>
    </location>
</feature>
<reference evidence="2" key="2">
    <citation type="journal article" date="2019" name="Genome Biol. Evol.">
        <title>Day and night: Metabolic profiles and evolutionary relationships of six axenic non-marine cyanobacteria.</title>
        <authorList>
            <person name="Will S.E."/>
            <person name="Henke P."/>
            <person name="Boedeker C."/>
            <person name="Huang S."/>
            <person name="Brinkmann H."/>
            <person name="Rohde M."/>
            <person name="Jarek M."/>
            <person name="Friedl T."/>
            <person name="Seufert S."/>
            <person name="Schumacher M."/>
            <person name="Overmann J."/>
            <person name="Neumann-Schaal M."/>
            <person name="Petersen J."/>
        </authorList>
    </citation>
    <scope>NUCLEOTIDE SEQUENCE [LARGE SCALE GENOMIC DNA]</scope>
    <source>
        <strain evidence="2">PCC 7102</strain>
    </source>
</reference>
<name>A0A3S1BPR2_9CYAN</name>
<keyword evidence="3" id="KW-1185">Reference proteome</keyword>
<reference evidence="2" key="1">
    <citation type="submission" date="2018-12" db="EMBL/GenBank/DDBJ databases">
        <authorList>
            <person name="Will S."/>
            <person name="Neumann-Schaal M."/>
            <person name="Henke P."/>
        </authorList>
    </citation>
    <scope>NUCLEOTIDE SEQUENCE</scope>
    <source>
        <strain evidence="2">PCC 7102</strain>
    </source>
</reference>
<dbReference type="AlphaFoldDB" id="A0A3S1BPR2"/>
<feature type="region of interest" description="Disordered" evidence="1">
    <location>
        <begin position="74"/>
        <end position="149"/>
    </location>
</feature>
<feature type="compositionally biased region" description="Polar residues" evidence="1">
    <location>
        <begin position="74"/>
        <end position="83"/>
    </location>
</feature>
<feature type="compositionally biased region" description="Polar residues" evidence="1">
    <location>
        <begin position="121"/>
        <end position="146"/>
    </location>
</feature>
<gene>
    <name evidence="2" type="ORF">DSM106972_097950</name>
</gene>
<feature type="compositionally biased region" description="Polar residues" evidence="1">
    <location>
        <begin position="13"/>
        <end position="24"/>
    </location>
</feature>
<organism evidence="2 3">
    <name type="scientific">Dulcicalothrix desertica PCC 7102</name>
    <dbReference type="NCBI Taxonomy" id="232991"/>
    <lineage>
        <taxon>Bacteria</taxon>
        <taxon>Bacillati</taxon>
        <taxon>Cyanobacteriota</taxon>
        <taxon>Cyanophyceae</taxon>
        <taxon>Nostocales</taxon>
        <taxon>Calotrichaceae</taxon>
        <taxon>Dulcicalothrix</taxon>
    </lineage>
</organism>
<sequence>MTDKLSIHKNKTSNETLPVSNTSVKGAFELSPSQKQLKNHNSEQPHLGTSLIQAKKYGHHLGKKDLTNQSVSTVQPKLSNQPVQLAGKKRPASSPAGGNPSKKAKSDRPDFPDSYKPTYLNEFNNRPNGQTTLSPNQRLDQTTPKYSRNHRVSYQDQQRLLEQRRQGKITQQQFTQSTNALYPKDTVGNPTGFGAVRMQRYRQQMLAAKTPAEKAMYEKKMATHLNAAPMNVTIGGSKVNSTIGHHFDPNASKSPGGTYSLTPRTKQTFDFGVNNISKPMLSPGGTRIASSHINDRKGGFFPQSALSPTSSGLMNNLMLNGRGNAGHVSPTNASTFPSS</sequence>
<dbReference type="RefSeq" id="WP_127087686.1">
    <property type="nucleotide sequence ID" value="NZ_RSCL01000067.1"/>
</dbReference>
<comment type="caution">
    <text evidence="2">The sequence shown here is derived from an EMBL/GenBank/DDBJ whole genome shotgun (WGS) entry which is preliminary data.</text>
</comment>
<evidence type="ECO:0000313" key="2">
    <source>
        <dbReference type="EMBL" id="RUS92870.1"/>
    </source>
</evidence>
<feature type="compositionally biased region" description="Basic and acidic residues" evidence="1">
    <location>
        <begin position="104"/>
        <end position="113"/>
    </location>
</feature>
<proteinExistence type="predicted"/>